<organism evidence="1 2">
    <name type="scientific">Ignavigranum ruoffiae</name>
    <dbReference type="NCBI Taxonomy" id="89093"/>
    <lineage>
        <taxon>Bacteria</taxon>
        <taxon>Bacillati</taxon>
        <taxon>Bacillota</taxon>
        <taxon>Bacilli</taxon>
        <taxon>Lactobacillales</taxon>
        <taxon>Aerococcaceae</taxon>
        <taxon>Ignavigranum</taxon>
    </lineage>
</organism>
<accession>A0A1H9AN92</accession>
<evidence type="ECO:0000313" key="1">
    <source>
        <dbReference type="EMBL" id="SEP77398.1"/>
    </source>
</evidence>
<reference evidence="1 2" key="1">
    <citation type="submission" date="2016-10" db="EMBL/GenBank/DDBJ databases">
        <authorList>
            <person name="de Groot N.N."/>
        </authorList>
    </citation>
    <scope>NUCLEOTIDE SEQUENCE [LARGE SCALE GENOMIC DNA]</scope>
    <source>
        <strain evidence="1 2">DSM 15695</strain>
    </source>
</reference>
<gene>
    <name evidence="1" type="ORF">SAMN04488558_10210</name>
</gene>
<dbReference type="STRING" id="89093.SAMN04488558_10210"/>
<dbReference type="NCBIfam" id="NF003353">
    <property type="entry name" value="PRK04387.1"/>
    <property type="match status" value="1"/>
</dbReference>
<dbReference type="OrthoDB" id="1649074at2"/>
<proteinExistence type="predicted"/>
<sequence>MQTYQYPIDPDWTTDEIIKVVSFLNVVEKAYESQISCQEFDQHYQAFKEVVDSIAGEKQIDRQFNEVSGYSIYQLVKKRRSLDQATVLKMN</sequence>
<dbReference type="InterPro" id="IPR007920">
    <property type="entry name" value="UPF0223"/>
</dbReference>
<keyword evidence="2" id="KW-1185">Reference proteome</keyword>
<dbReference type="AlphaFoldDB" id="A0A1H9AN92"/>
<dbReference type="Pfam" id="PF05256">
    <property type="entry name" value="UPF0223"/>
    <property type="match status" value="1"/>
</dbReference>
<dbReference type="InterPro" id="IPR023324">
    <property type="entry name" value="BH2638-like_sf"/>
</dbReference>
<protein>
    <submittedName>
        <fullName evidence="1">Uncharacterized protein YktA, UPF0223 family</fullName>
    </submittedName>
</protein>
<name>A0A1H9AN92_9LACT</name>
<dbReference type="Proteomes" id="UP000198833">
    <property type="component" value="Unassembled WGS sequence"/>
</dbReference>
<dbReference type="Gene3D" id="1.10.220.80">
    <property type="entry name" value="BH2638-like"/>
    <property type="match status" value="1"/>
</dbReference>
<dbReference type="SUPFAM" id="SSF158504">
    <property type="entry name" value="BH2638-like"/>
    <property type="match status" value="1"/>
</dbReference>
<dbReference type="PIRSF" id="PIRSF037260">
    <property type="entry name" value="UPF0223"/>
    <property type="match status" value="1"/>
</dbReference>
<evidence type="ECO:0000313" key="2">
    <source>
        <dbReference type="Proteomes" id="UP000198833"/>
    </source>
</evidence>
<dbReference type="RefSeq" id="WP_092570323.1">
    <property type="nucleotide sequence ID" value="NZ_CP096206.2"/>
</dbReference>
<dbReference type="EMBL" id="FOEN01000002">
    <property type="protein sequence ID" value="SEP77398.1"/>
    <property type="molecule type" value="Genomic_DNA"/>
</dbReference>